<evidence type="ECO:0000313" key="2">
    <source>
        <dbReference type="Proteomes" id="UP000230564"/>
    </source>
</evidence>
<dbReference type="Gene3D" id="2.60.120.260">
    <property type="entry name" value="Galactose-binding domain-like"/>
    <property type="match status" value="1"/>
</dbReference>
<sequence length="2682" mass="298856">MKDYKKILLGVLLSLFIMGMVIAPLKPVYAFAPDVVAVNTAKWVWDKIEKVYSKVQGIIGAEIVNNTVSMFMNTLAYDISTELATGGTGGKPLFRTKTVRQYLAKAQEAALGEFLGELTDKKFADLGINLCDPSLGVKLTLTLSLIDAEAPPKPKCDWREVQKNWQDFDENLANDLVKLQLDPRSGATSTRAFFQSFTLANSDFGAFQKLQEEASKKKAEEKEAKQISLAECQGFLDKGTTVTGEVKTNCATIMKMSFVEWDAAVAISQNQIAAQKEAATQSLGTIIKNSAKLFYNNFAAKLMKTWIKKGMWSLFGDDDGGLAKVRENLLDQLRGGGDIRQPRGQDIFKDFKQIEITKLDEYNFLEEFIVCPDIKDFRHPDNCVLSPELGQAIISKKTVKEAIDEGVINGNILLVSPDDLVRDGNDDCYIDALCYSNLVKLRKANIIPLGWELAALESSISSPVTLQQAIDCFEDAPGSDCIFNGSPHNPFYHLIDEDWVLKIPPASCDAFVYSPTLESSASSNRQQYCADPKVCLREDDQGNCLDGQFGYCTRSENIWRFQGEICEDGELYSGCLTFSNDEVGNSSYIESTLDFCTSDEVGCKRYSQERDNDGNWVLEDVTLDDNDLFLNKQSPNCSGEHEGCSEFIALSPDLGVNSIPNSDFDLDHNEDNIPDGWSSAGIEYDGEKIANDNNLAAEQEIILLPNTTYILSASASQYTPNLPPGDRDRAFVTIKTCDRTNNCTNTSRAHATEGDCIITNNDAILGFDPYDNFDREQCSFTTNEYVVSARINLSSSDVDGIWFDKVKLEVVSNPNSATSYSAYGQGGEIYIKSSRTMCTAEEVGCQGYTPANGDPMIPAVIGQDDLCPAECVGYATFTEQVNNFDIAEGNSDVEYYNFIPDTARECPAQQVGCEEFTNLDEVNQGGEGKEYYSYLRQCVLEEMGDVYYTWEGSDTTGYQIRTWQILASNLDNGPCTNLSLINYNGYPDGYTCIDGDSGYDPAVCNDPDTNPNCREFFDTSGNTFRRLQDRVIFADDNCSDYRRTATGQIYKALASMSTSCSASNDQCRAYYGNAANNVKIISQDDFEEGNYRPWRADPGHPMPLDLSNESLNNDGHSLKFTTYQTNDRIIIRPELDNEIEGNKEYTISWWMKNDSHLDTIQAFIYGTWEGFFRPIPLNDVNETGFNNIAGGGWHYYTASRFVSEADIAGLDGFGISFQIQGLTDEVFLDNIIFRKVVDSITVIKNSWQTPVSCDDPYAGYYLGCQSYIDTNRIQFNLKSFNRLCREEVIGCTPVIDTHNSTYPFEETFHLGDNSEITVLADKLDYLVPDSSKYCLKDFKGCLALGLPDREIEDAFNTVYKINNPDKYGLALCYYDGLNCEDYDSDKGLYYFKDPETQTCTYQENIKINDVLWSGWWKTNTLDSDEPMGCSDTKGSFTPGDLELADGWAAMCPNNKNLCTGFRDPTDPEGCDPSINDPNSEDYCHTYYYYNNDKIDEKSCLGQVDPNSGCALFYETNNWNAEHSEVVTPYDSGQTYNAAVAANRPVSPISCDPEFDPNCHADSNKLIKVKKDRQCAEWLACRSSSAVWDSNQNEYKTICDSLGSCLEYSSTNNITNCQKWDISSDDIVALTKDVYQSRATGHNEHLKWSDNEYTGYSIPDLLPTEDLVIYNFGTEDDQIPRLVFNACRAVPCLLDNNGNEYFSSCLDNDGDPCSTQIGGDPFNGECKDNLCFLSPQVDSPADDFDLETRGFAMPEAPFPSAVAPGGTDKLQAYSGANVCQEGNNSCEISYKRITYGRGNDVRYHTEEYTSALTGLCTSGDYEYEGSECKTNADCGEDGAGICLQKTKEETFQNWPGVCLEYDATEPLAMDNKQSFYCNQWYPANSISGTDSMYDNYREAGYYNPDGSDALFCAVAEPYQLPEDRVYCVSAINLGGGVNGCVVLARVPRDSNIRLDALEGWSDFIINSYLSDSSFAQHPADYDPDGNGSFGVEWVERRGVTNETPRGTDCQRAPLSDGFANGFDSFFIASDFNNDQVDTISIEDLESIFYNNVDLIEYYYYDQQVSPDGSTQADHGVPTGILTPERSMPLQHYNNQYTCKGENCSGVGNCLPGYHEAQFKGVHQGKHCGTGGPRRRYIWKGCNPLEYNYYIKAENPNAEPLCSSFNCMEPNKGRACLQTAGSWYDRILNFDTDFDGNSWPWLGRVADMTSENNCGNDPGGVNNNCRFIYCIEHLSIVPQLRTDQNGNNISSVLCEEYGSIQFDGDVAQNIYSCLDRIFELQGPPPPSGYQSKNGIYTELLDEIYDPGPNPNGCLESDQPINCHISQGVEECHLVYTPPFNWDFVCDSYNVETEGTLCEGFGANACYQQCDTLTQLDSEGDNSWVKTDIWWRNETTNPGRINNWVSYYYSVPNYIQNSNVQYSNINGENIDDFTHFGSAMGIPGDLVVTSRVPLAGSYFEGLSAATFFGDDWAAESRDQIAYLFARAYNLNWNIFGPNYVQGDVDLIYSVHPNSNTEAGNDHDPRILRVCEDDVCNGGEVGFTINNQTEGDIIGHQSLFTAVKFFYFAHPDHMPVMDIRVNWGDDINISNPGKYKNRLPNCDPDAHMPYPGAGLQGFGGIDRACQEGYKIFYHDYQYDPGHPCNGGGGSPHIAHASCYQVSVGATDHWGLATDEVYNDWVIIYEE</sequence>
<name>A0A2H0NF46_9BACT</name>
<protein>
    <submittedName>
        <fullName evidence="1">Uncharacterized protein</fullName>
    </submittedName>
</protein>
<gene>
    <name evidence="1" type="ORF">COV55_02585</name>
</gene>
<comment type="caution">
    <text evidence="1">The sequence shown here is derived from an EMBL/GenBank/DDBJ whole genome shotgun (WGS) entry which is preliminary data.</text>
</comment>
<dbReference type="EMBL" id="PCWQ01000010">
    <property type="protein sequence ID" value="PIR06706.1"/>
    <property type="molecule type" value="Genomic_DNA"/>
</dbReference>
<organism evidence="1 2">
    <name type="scientific">Candidatus Komeilibacteria bacterium CG11_big_fil_rev_8_21_14_0_20_36_20</name>
    <dbReference type="NCBI Taxonomy" id="1974477"/>
    <lineage>
        <taxon>Bacteria</taxon>
        <taxon>Candidatus Komeiliibacteriota</taxon>
    </lineage>
</organism>
<reference evidence="1 2" key="1">
    <citation type="submission" date="2017-09" db="EMBL/GenBank/DDBJ databases">
        <title>Depth-based differentiation of microbial function through sediment-hosted aquifers and enrichment of novel symbionts in the deep terrestrial subsurface.</title>
        <authorList>
            <person name="Probst A.J."/>
            <person name="Ladd B."/>
            <person name="Jarett J.K."/>
            <person name="Geller-Mcgrath D.E."/>
            <person name="Sieber C.M."/>
            <person name="Emerson J.B."/>
            <person name="Anantharaman K."/>
            <person name="Thomas B.C."/>
            <person name="Malmstrom R."/>
            <person name="Stieglmeier M."/>
            <person name="Klingl A."/>
            <person name="Woyke T."/>
            <person name="Ryan C.M."/>
            <person name="Banfield J.F."/>
        </authorList>
    </citation>
    <scope>NUCLEOTIDE SEQUENCE [LARGE SCALE GENOMIC DNA]</scope>
    <source>
        <strain evidence="1">CG11_big_fil_rev_8_21_14_0_20_36_20</strain>
    </source>
</reference>
<proteinExistence type="predicted"/>
<accession>A0A2H0NF46</accession>
<dbReference type="Proteomes" id="UP000230564">
    <property type="component" value="Unassembled WGS sequence"/>
</dbReference>
<evidence type="ECO:0000313" key="1">
    <source>
        <dbReference type="EMBL" id="PIR06706.1"/>
    </source>
</evidence>